<proteinExistence type="predicted"/>
<dbReference type="AlphaFoldDB" id="A0A1F5G9E6"/>
<evidence type="ECO:0000313" key="2">
    <source>
        <dbReference type="Proteomes" id="UP000178577"/>
    </source>
</evidence>
<dbReference type="Proteomes" id="UP000178577">
    <property type="component" value="Unassembled WGS sequence"/>
</dbReference>
<dbReference type="EMBL" id="MFAY01000038">
    <property type="protein sequence ID" value="OGD88478.1"/>
    <property type="molecule type" value="Genomic_DNA"/>
</dbReference>
<protein>
    <submittedName>
        <fullName evidence="1">Uncharacterized protein</fullName>
    </submittedName>
</protein>
<name>A0A1F5G9E6_9BACT</name>
<gene>
    <name evidence="1" type="ORF">A2693_04280</name>
</gene>
<evidence type="ECO:0000313" key="1">
    <source>
        <dbReference type="EMBL" id="OGD88478.1"/>
    </source>
</evidence>
<comment type="caution">
    <text evidence="1">The sequence shown here is derived from an EMBL/GenBank/DDBJ whole genome shotgun (WGS) entry which is preliminary data.</text>
</comment>
<reference evidence="1 2" key="1">
    <citation type="journal article" date="2016" name="Nat. Commun.">
        <title>Thousands of microbial genomes shed light on interconnected biogeochemical processes in an aquifer system.</title>
        <authorList>
            <person name="Anantharaman K."/>
            <person name="Brown C.T."/>
            <person name="Hug L.A."/>
            <person name="Sharon I."/>
            <person name="Castelle C.J."/>
            <person name="Probst A.J."/>
            <person name="Thomas B.C."/>
            <person name="Singh A."/>
            <person name="Wilkins M.J."/>
            <person name="Karaoz U."/>
            <person name="Brodie E.L."/>
            <person name="Williams K.H."/>
            <person name="Hubbard S.S."/>
            <person name="Banfield J.F."/>
        </authorList>
    </citation>
    <scope>NUCLEOTIDE SEQUENCE [LARGE SCALE GENOMIC DNA]</scope>
</reference>
<accession>A0A1F5G9E6</accession>
<sequence length="88" mass="10110">MLMDNTEYKKVFDFIKSEVLKHDPVGLIDGGAPEDEYDTEIGKLIGELPKIEKDEQKYYEIIVKVFRDIGKLNEKNCKALADILYNGL</sequence>
<organism evidence="1 2">
    <name type="scientific">Candidatus Curtissbacteria bacterium RIFCSPHIGHO2_01_FULL_40_12</name>
    <dbReference type="NCBI Taxonomy" id="1797710"/>
    <lineage>
        <taxon>Bacteria</taxon>
        <taxon>Candidatus Curtissiibacteriota</taxon>
    </lineage>
</organism>